<dbReference type="EC" id="3.5.4.2" evidence="5"/>
<comment type="catalytic activity">
    <reaction evidence="5">
        <text>adenine + H2O + H(+) = hypoxanthine + NH4(+)</text>
        <dbReference type="Rhea" id="RHEA:23688"/>
        <dbReference type="ChEBI" id="CHEBI:15377"/>
        <dbReference type="ChEBI" id="CHEBI:15378"/>
        <dbReference type="ChEBI" id="CHEBI:16708"/>
        <dbReference type="ChEBI" id="CHEBI:17368"/>
        <dbReference type="ChEBI" id="CHEBI:28938"/>
        <dbReference type="EC" id="3.5.4.2"/>
    </reaction>
</comment>
<comment type="function">
    <text evidence="5">Catalyzes the hydrolytic deamination of adenine to hypoxanthine. Plays an important role in the purine salvage pathway and in nitrogen catabolism.</text>
</comment>
<dbReference type="PANTHER" id="PTHR43114:SF6">
    <property type="entry name" value="ADENINE DEAMINASE"/>
    <property type="match status" value="1"/>
</dbReference>
<evidence type="ECO:0000313" key="8">
    <source>
        <dbReference type="Proteomes" id="UP001626537"/>
    </source>
</evidence>
<dbReference type="InterPro" id="IPR028892">
    <property type="entry name" value="ADE"/>
</dbReference>
<dbReference type="CDD" id="cd01320">
    <property type="entry name" value="ADA"/>
    <property type="match status" value="1"/>
</dbReference>
<feature type="binding site" evidence="5">
    <location>
        <position position="205"/>
    </location>
    <ligand>
        <name>Zn(2+)</name>
        <dbReference type="ChEBI" id="CHEBI:29105"/>
        <note>catalytic</note>
    </ligand>
</feature>
<accession>A0ABZ0I3P0</accession>
<dbReference type="Gene3D" id="3.20.20.140">
    <property type="entry name" value="Metal-dependent hydrolases"/>
    <property type="match status" value="1"/>
</dbReference>
<feature type="domain" description="Adenosine deaminase" evidence="6">
    <location>
        <begin position="20"/>
        <end position="339"/>
    </location>
</feature>
<sequence>MRHVTEQQFGPVTQWLAGMPKAELHLHIDGSLRAPRLLQLAAKHGVSLPYSSVEEVEAAYNFSDLQSFLDLYYLGASVLRDADDFYLLMKDYLEVCRVQNIVHCEIMVEPQTYLPQGVDLGVVLEGFDRAIAEAKSGWGQSVGLILSFLRHLPEAECLEMLTAADPYRAHFCAIGLASAERDFPPANFQTLYREAAKRGYALTAHAGEEGPPSFIHDALQLLSVARIDHGVRAIEDEYLLNQLAADRLPLTVCPLSNVRLCVYDDMSQHRILDLLDRGLCVTVNSDDPAYFGGDLLENFAALETDLSMSKEQALLLVRNSFEAAFLQNEEKNLLEKQLQDYLARNP</sequence>
<protein>
    <recommendedName>
        <fullName evidence="5">Adenine deaminase</fullName>
        <shortName evidence="5">ADE</shortName>
        <ecNumber evidence="5">3.5.4.2</ecNumber>
    </recommendedName>
    <alternativeName>
        <fullName evidence="5">Adenine aminohydrolase</fullName>
        <shortName evidence="5">AAH</shortName>
    </alternativeName>
</protein>
<comment type="similarity">
    <text evidence="5">Belongs to the metallo-dependent hydrolases superfamily. Adenosine and AMP deaminases family. Adenine deaminase type 2 subfamily.</text>
</comment>
<keyword evidence="1 5" id="KW-0479">Metal-binding</keyword>
<feature type="binding site" evidence="5">
    <location>
        <position position="25"/>
    </location>
    <ligand>
        <name>Zn(2+)</name>
        <dbReference type="ChEBI" id="CHEBI:29105"/>
        <note>catalytic</note>
    </ligand>
</feature>
<dbReference type="SUPFAM" id="SSF51556">
    <property type="entry name" value="Metallo-dependent hydrolases"/>
    <property type="match status" value="1"/>
</dbReference>
<name>A0ABZ0I3P0_9GAMM</name>
<keyword evidence="2 5" id="KW-0378">Hydrolase</keyword>
<dbReference type="GO" id="GO:0016787">
    <property type="term" value="F:hydrolase activity"/>
    <property type="evidence" value="ECO:0007669"/>
    <property type="project" value="UniProtKB-KW"/>
</dbReference>
<evidence type="ECO:0000256" key="4">
    <source>
        <dbReference type="ARBA" id="ARBA00023080"/>
    </source>
</evidence>
<gene>
    <name evidence="7" type="ORF">R0135_00425</name>
</gene>
<dbReference type="PANTHER" id="PTHR43114">
    <property type="entry name" value="ADENINE DEAMINASE"/>
    <property type="match status" value="1"/>
</dbReference>
<dbReference type="InterPro" id="IPR006330">
    <property type="entry name" value="Ado/ade_deaminase"/>
</dbReference>
<keyword evidence="3 5" id="KW-0862">Zinc</keyword>
<dbReference type="Pfam" id="PF00962">
    <property type="entry name" value="A_deaminase"/>
    <property type="match status" value="1"/>
</dbReference>
<comment type="cofactor">
    <cofactor evidence="5">
        <name>Zn(2+)</name>
        <dbReference type="ChEBI" id="CHEBI:29105"/>
    </cofactor>
    <text evidence="5">Binds 1 zinc ion per subunit.</text>
</comment>
<evidence type="ECO:0000313" key="7">
    <source>
        <dbReference type="EMBL" id="WOJ93648.1"/>
    </source>
</evidence>
<reference evidence="7 8" key="1">
    <citation type="submission" date="2023-10" db="EMBL/GenBank/DDBJ databases">
        <title>Two novel species belonging to the OM43/NOR5 clade.</title>
        <authorList>
            <person name="Park M."/>
        </authorList>
    </citation>
    <scope>NUCLEOTIDE SEQUENCE [LARGE SCALE GENOMIC DNA]</scope>
    <source>
        <strain evidence="7 8">IMCC43200</strain>
    </source>
</reference>
<evidence type="ECO:0000256" key="5">
    <source>
        <dbReference type="HAMAP-Rule" id="MF_01962"/>
    </source>
</evidence>
<feature type="active site" description="Proton donor" evidence="5">
    <location>
        <position position="208"/>
    </location>
</feature>
<evidence type="ECO:0000256" key="3">
    <source>
        <dbReference type="ARBA" id="ARBA00022833"/>
    </source>
</evidence>
<feature type="binding site" evidence="5">
    <location>
        <position position="27"/>
    </location>
    <ligand>
        <name>Zn(2+)</name>
        <dbReference type="ChEBI" id="CHEBI:29105"/>
        <note>catalytic</note>
    </ligand>
</feature>
<dbReference type="EMBL" id="CP136864">
    <property type="protein sequence ID" value="WOJ93648.1"/>
    <property type="molecule type" value="Genomic_DNA"/>
</dbReference>
<dbReference type="HAMAP" id="MF_01962">
    <property type="entry name" value="Adenine_deaminase"/>
    <property type="match status" value="1"/>
</dbReference>
<keyword evidence="8" id="KW-1185">Reference proteome</keyword>
<feature type="binding site" evidence="5">
    <location>
        <position position="287"/>
    </location>
    <ligand>
        <name>substrate</name>
    </ligand>
</feature>
<organism evidence="7 8">
    <name type="scientific">Congregibacter variabilis</name>
    <dbReference type="NCBI Taxonomy" id="3081200"/>
    <lineage>
        <taxon>Bacteria</taxon>
        <taxon>Pseudomonadati</taxon>
        <taxon>Pseudomonadota</taxon>
        <taxon>Gammaproteobacteria</taxon>
        <taxon>Cellvibrionales</taxon>
        <taxon>Halieaceae</taxon>
        <taxon>Congregibacter</taxon>
    </lineage>
</organism>
<evidence type="ECO:0000256" key="1">
    <source>
        <dbReference type="ARBA" id="ARBA00022723"/>
    </source>
</evidence>
<dbReference type="InterPro" id="IPR001365">
    <property type="entry name" value="A_deaminase_dom"/>
</dbReference>
<keyword evidence="4 5" id="KW-0546">Nucleotide metabolism</keyword>
<feature type="binding site" evidence="5">
    <location>
        <position position="286"/>
    </location>
    <ligand>
        <name>Zn(2+)</name>
        <dbReference type="ChEBI" id="CHEBI:29105"/>
        <note>catalytic</note>
    </ligand>
</feature>
<dbReference type="InterPro" id="IPR032466">
    <property type="entry name" value="Metal_Hydrolase"/>
</dbReference>
<dbReference type="NCBIfam" id="NF006850">
    <property type="entry name" value="PRK09358.1-6"/>
    <property type="match status" value="1"/>
</dbReference>
<dbReference type="NCBIfam" id="TIGR01430">
    <property type="entry name" value="aden_deam"/>
    <property type="match status" value="1"/>
</dbReference>
<evidence type="ECO:0000259" key="6">
    <source>
        <dbReference type="Pfam" id="PF00962"/>
    </source>
</evidence>
<evidence type="ECO:0000256" key="2">
    <source>
        <dbReference type="ARBA" id="ARBA00022801"/>
    </source>
</evidence>
<dbReference type="Proteomes" id="UP001626537">
    <property type="component" value="Chromosome"/>
</dbReference>
<feature type="site" description="Important for catalytic activity" evidence="5">
    <location>
        <position position="229"/>
    </location>
</feature>
<proteinExistence type="inferred from homology"/>